<dbReference type="PANTHER" id="PTHR30591">
    <property type="entry name" value="RECBCD ENZYME SUBUNIT RECC"/>
    <property type="match status" value="1"/>
</dbReference>
<dbReference type="Pfam" id="PF04257">
    <property type="entry name" value="Exonuc_V_gamma"/>
    <property type="match status" value="1"/>
</dbReference>
<dbReference type="Pfam" id="PF17946">
    <property type="entry name" value="RecC_C"/>
    <property type="match status" value="1"/>
</dbReference>
<proteinExistence type="inferred from homology"/>
<evidence type="ECO:0000256" key="8">
    <source>
        <dbReference type="ARBA" id="ARBA00023125"/>
    </source>
</evidence>
<sequence length="1005" mass="115838">MPKTNLFTPAVMALKLLKILPDFLEQAEFDCLKRYLQVDRNSLRLFEISEKIADLFDQYTIFRPDFIFSWENNKEITGKHHKWQASLWKEIAKDNEKCHRSYLQKALIEELNTFSPDSAKFYGRISVFGISSLPHFHMQLIEELAKIYEIHIFLLNPCRQYWADILTDKEAGKIKKRYTTETTEQYLHIDKGNSLLSSLGELGKAFFEYITSAEHLLLEEFEDHECIDMLSCIQSDILNLQERIIPEDHLKQKNPDPSIQFHSCHSQIRETEVLYDKILSMFEEYPDLMPKDILVMSPDIEVYAPFIHAVFDNREDNEPHIPFSISDRTIKKENGIIDSFLSILDLKESRFKVSQVMTILENQGIKEKFGLVESDLETIRRWLRDTGIRWSVDGADKTALGLPEIYENTWKAGINRLLAGYAMHHKGPSNSEDMFLDILPFNEIEGSDARILGNFLEFLDKVFDITNLLKGSETIAVWHMNLLGIIDTFFTTDNEIQQSVQYIRNVLGDMLKNSELSGYDKKLDYEIIKHYIGKALENEYSTSGFITGGITFCSMLPMRSIPFKVICLLGMNSDAFPRSSPSYSFDLMAVEPRPGDRSKKNDDKYLFLEGLISARKIFYLSFIGQSIQDNASIPPSVLITELLDYIKKGFGFTHDQMITCHKLQAFSPDYYKGSENLFSYSKDNMLAACSLNASHLNENENISFISDKLSGLSDEWKILNIDSFSSYFANPAKFLLQKRLGIYFEEKETALSDKEIFNLNGLDNYLINQNLLADMQAGKSLNYCLSMYKAQGKLPHERIGNMLLNESSINTNNFINKIEAAKKGKTISFSELDININSFSLTGNLMTCYDHGIINYRYAVMKIKDIINLWVYHLALCAEYNDKIQNNSLLICTDGEIRFKHASKSREILGELINLYWEGLSSVLKFFPDLSYEYIKQVYIDKKNSKDAIRDVCDKWSGGYKQPLSEDPYYKTCFGKTDPVDIFNDSFIKISETVFIPLLEHISEC</sequence>
<keyword evidence="2" id="KW-0547">Nucleotide-binding</keyword>
<evidence type="ECO:0000256" key="2">
    <source>
        <dbReference type="ARBA" id="ARBA00022741"/>
    </source>
</evidence>
<dbReference type="Gene3D" id="3.40.50.300">
    <property type="entry name" value="P-loop containing nucleotide triphosphate hydrolases"/>
    <property type="match status" value="2"/>
</dbReference>
<keyword evidence="1" id="KW-0540">Nuclease</keyword>
<evidence type="ECO:0000313" key="11">
    <source>
        <dbReference type="EMBL" id="CBX28703.1"/>
    </source>
</evidence>
<dbReference type="InterPro" id="IPR041500">
    <property type="entry name" value="RecC_C"/>
</dbReference>
<keyword evidence="5" id="KW-0347">Helicase</keyword>
<keyword evidence="8" id="KW-0238">DNA-binding</keyword>
<feature type="domain" description="RecC C-terminal" evidence="10">
    <location>
        <begin position="719"/>
        <end position="938"/>
    </location>
</feature>
<dbReference type="InterPro" id="IPR011335">
    <property type="entry name" value="Restrct_endonuc-II-like"/>
</dbReference>
<evidence type="ECO:0000256" key="3">
    <source>
        <dbReference type="ARBA" id="ARBA00022763"/>
    </source>
</evidence>
<dbReference type="GO" id="GO:0006310">
    <property type="term" value="P:DNA recombination"/>
    <property type="evidence" value="ECO:0007669"/>
    <property type="project" value="TreeGrafter"/>
</dbReference>
<dbReference type="GO" id="GO:0006281">
    <property type="term" value="P:DNA repair"/>
    <property type="evidence" value="ECO:0007669"/>
    <property type="project" value="UniProtKB-KW"/>
</dbReference>
<dbReference type="GO" id="GO:0003677">
    <property type="term" value="F:DNA binding"/>
    <property type="evidence" value="ECO:0007669"/>
    <property type="project" value="UniProtKB-KW"/>
</dbReference>
<gene>
    <name evidence="11" type="ORF">N47_G40270</name>
</gene>
<keyword evidence="9" id="KW-0234">DNA repair</keyword>
<name>E1YDQ9_9BACT</name>
<dbReference type="GO" id="GO:0004386">
    <property type="term" value="F:helicase activity"/>
    <property type="evidence" value="ECO:0007669"/>
    <property type="project" value="UniProtKB-KW"/>
</dbReference>
<keyword evidence="6" id="KW-0269">Exonuclease</keyword>
<evidence type="ECO:0000256" key="5">
    <source>
        <dbReference type="ARBA" id="ARBA00022806"/>
    </source>
</evidence>
<evidence type="ECO:0000256" key="9">
    <source>
        <dbReference type="ARBA" id="ARBA00023204"/>
    </source>
</evidence>
<accession>E1YDQ9</accession>
<dbReference type="PANTHER" id="PTHR30591:SF1">
    <property type="entry name" value="RECBCD ENZYME SUBUNIT RECC"/>
    <property type="match status" value="1"/>
</dbReference>
<keyword evidence="4" id="KW-0378">Hydrolase</keyword>
<evidence type="ECO:0000256" key="1">
    <source>
        <dbReference type="ARBA" id="ARBA00022722"/>
    </source>
</evidence>
<keyword evidence="7" id="KW-0067">ATP-binding</keyword>
<dbReference type="PIRSF" id="PIRSF000980">
    <property type="entry name" value="RecC"/>
    <property type="match status" value="1"/>
</dbReference>
<protein>
    <recommendedName>
        <fullName evidence="10">RecC C-terminal domain-containing protein</fullName>
    </recommendedName>
</protein>
<dbReference type="GO" id="GO:0005524">
    <property type="term" value="F:ATP binding"/>
    <property type="evidence" value="ECO:0007669"/>
    <property type="project" value="UniProtKB-KW"/>
</dbReference>
<dbReference type="Gene3D" id="3.40.50.10930">
    <property type="match status" value="1"/>
</dbReference>
<dbReference type="HAMAP" id="MF_01486">
    <property type="entry name" value="RecC"/>
    <property type="match status" value="1"/>
</dbReference>
<dbReference type="GO" id="GO:0008854">
    <property type="term" value="F:exodeoxyribonuclease V activity"/>
    <property type="evidence" value="ECO:0007669"/>
    <property type="project" value="InterPro"/>
</dbReference>
<dbReference type="Gene3D" id="1.10.10.990">
    <property type="match status" value="1"/>
</dbReference>
<organism evidence="11">
    <name type="scientific">uncultured Desulfobacterium sp</name>
    <dbReference type="NCBI Taxonomy" id="201089"/>
    <lineage>
        <taxon>Bacteria</taxon>
        <taxon>Pseudomonadati</taxon>
        <taxon>Thermodesulfobacteriota</taxon>
        <taxon>Desulfobacteria</taxon>
        <taxon>Desulfobacterales</taxon>
        <taxon>Desulfobacteriaceae</taxon>
        <taxon>Desulfobacterium</taxon>
        <taxon>environmental samples</taxon>
    </lineage>
</organism>
<dbReference type="GO" id="GO:0009338">
    <property type="term" value="C:exodeoxyribonuclease V complex"/>
    <property type="evidence" value="ECO:0007669"/>
    <property type="project" value="InterPro"/>
</dbReference>
<dbReference type="InterPro" id="IPR027417">
    <property type="entry name" value="P-loop_NTPase"/>
</dbReference>
<dbReference type="InterPro" id="IPR006697">
    <property type="entry name" value="RecC"/>
</dbReference>
<dbReference type="SUPFAM" id="SSF52540">
    <property type="entry name" value="P-loop containing nucleoside triphosphate hydrolases"/>
    <property type="match status" value="2"/>
</dbReference>
<evidence type="ECO:0000256" key="6">
    <source>
        <dbReference type="ARBA" id="ARBA00022839"/>
    </source>
</evidence>
<evidence type="ECO:0000259" key="10">
    <source>
        <dbReference type="Pfam" id="PF17946"/>
    </source>
</evidence>
<keyword evidence="3" id="KW-0227">DNA damage</keyword>
<dbReference type="AlphaFoldDB" id="E1YDQ9"/>
<dbReference type="NCBIfam" id="TIGR01450">
    <property type="entry name" value="recC"/>
    <property type="match status" value="1"/>
</dbReference>
<reference evidence="11" key="1">
    <citation type="journal article" date="2011" name="Environ. Microbiol.">
        <title>Genomic insights into the metabolic potential of the polycyclic aromatic hydrocarbon degrading sulfate-reducing Deltaproteobacterium N47.</title>
        <authorList>
            <person name="Bergmann F."/>
            <person name="Selesi D."/>
            <person name="Weinmaier T."/>
            <person name="Tischler P."/>
            <person name="Rattei T."/>
            <person name="Meckenstock R.U."/>
        </authorList>
    </citation>
    <scope>NUCLEOTIDE SEQUENCE</scope>
</reference>
<dbReference type="EMBL" id="FR695868">
    <property type="protein sequence ID" value="CBX28703.1"/>
    <property type="molecule type" value="Genomic_DNA"/>
</dbReference>
<evidence type="ECO:0000256" key="7">
    <source>
        <dbReference type="ARBA" id="ARBA00022840"/>
    </source>
</evidence>
<dbReference type="SUPFAM" id="SSF52980">
    <property type="entry name" value="Restriction endonuclease-like"/>
    <property type="match status" value="1"/>
</dbReference>
<evidence type="ECO:0000256" key="4">
    <source>
        <dbReference type="ARBA" id="ARBA00022801"/>
    </source>
</evidence>